<evidence type="ECO:0000256" key="2">
    <source>
        <dbReference type="ARBA" id="ARBA00022475"/>
    </source>
</evidence>
<gene>
    <name evidence="9" type="ORF">MNBD_ALPHA02-309</name>
</gene>
<keyword evidence="3" id="KW-0145">Chemotaxis</keyword>
<dbReference type="EMBL" id="UOED01000017">
    <property type="protein sequence ID" value="VAV86944.1"/>
    <property type="molecule type" value="Genomic_DNA"/>
</dbReference>
<proteinExistence type="predicted"/>
<accession>A0A3B0R063</accession>
<evidence type="ECO:0000256" key="7">
    <source>
        <dbReference type="ARBA" id="ARBA00023136"/>
    </source>
</evidence>
<evidence type="ECO:0000313" key="9">
    <source>
        <dbReference type="EMBL" id="VAV86944.1"/>
    </source>
</evidence>
<keyword evidence="4 8" id="KW-0812">Transmembrane</keyword>
<sequence>MADETEDKAEDAPKKGSKKLLIIGLLLGLLLGGGGGAGAFMMMGGSGEEHVEETDHKEAVVEEPKTDPQFVKLERMTLPLVKNNKVLGQMMIDFSLEVEGTENKMTVIRNLPEIRDAMLRHYSDTSLGKADSPRSVDYPRLKKALKKISNKSLHEPLVKRVMVVQARQF</sequence>
<dbReference type="Pfam" id="PF03748">
    <property type="entry name" value="FliL"/>
    <property type="match status" value="1"/>
</dbReference>
<keyword evidence="6 8" id="KW-1133">Transmembrane helix</keyword>
<evidence type="ECO:0000256" key="1">
    <source>
        <dbReference type="ARBA" id="ARBA00004162"/>
    </source>
</evidence>
<keyword evidence="7 8" id="KW-0472">Membrane</keyword>
<comment type="subcellular location">
    <subcellularLocation>
        <location evidence="1">Cell membrane</location>
        <topology evidence="1">Single-pass membrane protein</topology>
    </subcellularLocation>
</comment>
<dbReference type="GO" id="GO:0006935">
    <property type="term" value="P:chemotaxis"/>
    <property type="evidence" value="ECO:0007669"/>
    <property type="project" value="UniProtKB-KW"/>
</dbReference>
<feature type="transmembrane region" description="Helical" evidence="8">
    <location>
        <begin position="20"/>
        <end position="43"/>
    </location>
</feature>
<organism evidence="9">
    <name type="scientific">hydrothermal vent metagenome</name>
    <dbReference type="NCBI Taxonomy" id="652676"/>
    <lineage>
        <taxon>unclassified sequences</taxon>
        <taxon>metagenomes</taxon>
        <taxon>ecological metagenomes</taxon>
    </lineage>
</organism>
<dbReference type="InterPro" id="IPR005503">
    <property type="entry name" value="FliL"/>
</dbReference>
<evidence type="ECO:0000256" key="3">
    <source>
        <dbReference type="ARBA" id="ARBA00022500"/>
    </source>
</evidence>
<dbReference type="GO" id="GO:0071978">
    <property type="term" value="P:bacterial-type flagellum-dependent swarming motility"/>
    <property type="evidence" value="ECO:0007669"/>
    <property type="project" value="TreeGrafter"/>
</dbReference>
<dbReference type="PANTHER" id="PTHR35091:SF2">
    <property type="entry name" value="FLAGELLAR PROTEIN FLIL"/>
    <property type="match status" value="1"/>
</dbReference>
<evidence type="ECO:0000256" key="6">
    <source>
        <dbReference type="ARBA" id="ARBA00022989"/>
    </source>
</evidence>
<evidence type="ECO:0008006" key="10">
    <source>
        <dbReference type="Google" id="ProtNLM"/>
    </source>
</evidence>
<evidence type="ECO:0000256" key="4">
    <source>
        <dbReference type="ARBA" id="ARBA00022692"/>
    </source>
</evidence>
<dbReference type="GO" id="GO:0009425">
    <property type="term" value="C:bacterial-type flagellum basal body"/>
    <property type="evidence" value="ECO:0007669"/>
    <property type="project" value="InterPro"/>
</dbReference>
<dbReference type="PANTHER" id="PTHR35091">
    <property type="entry name" value="FLAGELLAR PROTEIN FLIL"/>
    <property type="match status" value="1"/>
</dbReference>
<evidence type="ECO:0000256" key="8">
    <source>
        <dbReference type="SAM" id="Phobius"/>
    </source>
</evidence>
<dbReference type="AlphaFoldDB" id="A0A3B0R063"/>
<keyword evidence="2" id="KW-1003">Cell membrane</keyword>
<evidence type="ECO:0000256" key="5">
    <source>
        <dbReference type="ARBA" id="ARBA00022779"/>
    </source>
</evidence>
<dbReference type="GO" id="GO:0005886">
    <property type="term" value="C:plasma membrane"/>
    <property type="evidence" value="ECO:0007669"/>
    <property type="project" value="UniProtKB-SubCell"/>
</dbReference>
<name>A0A3B0R063_9ZZZZ</name>
<protein>
    <recommendedName>
        <fullName evidence="10">Flagellar protein FliL</fullName>
    </recommendedName>
</protein>
<reference evidence="9" key="1">
    <citation type="submission" date="2018-06" db="EMBL/GenBank/DDBJ databases">
        <authorList>
            <person name="Zhirakovskaya E."/>
        </authorList>
    </citation>
    <scope>NUCLEOTIDE SEQUENCE</scope>
</reference>
<keyword evidence="5" id="KW-0283">Flagellar rotation</keyword>